<proteinExistence type="predicted"/>
<dbReference type="EMBL" id="CM055754">
    <property type="protein sequence ID" value="KAJ7991293.1"/>
    <property type="molecule type" value="Genomic_DNA"/>
</dbReference>
<keyword evidence="2" id="KW-1185">Reference proteome</keyword>
<evidence type="ECO:0000313" key="2">
    <source>
        <dbReference type="Proteomes" id="UP001157502"/>
    </source>
</evidence>
<accession>A0ACC2FJ25</accession>
<evidence type="ECO:0000313" key="1">
    <source>
        <dbReference type="EMBL" id="KAJ7991293.1"/>
    </source>
</evidence>
<gene>
    <name evidence="1" type="ORF">DPEC_G00295830</name>
</gene>
<organism evidence="1 2">
    <name type="scientific">Dallia pectoralis</name>
    <name type="common">Alaska blackfish</name>
    <dbReference type="NCBI Taxonomy" id="75939"/>
    <lineage>
        <taxon>Eukaryota</taxon>
        <taxon>Metazoa</taxon>
        <taxon>Chordata</taxon>
        <taxon>Craniata</taxon>
        <taxon>Vertebrata</taxon>
        <taxon>Euteleostomi</taxon>
        <taxon>Actinopterygii</taxon>
        <taxon>Neopterygii</taxon>
        <taxon>Teleostei</taxon>
        <taxon>Protacanthopterygii</taxon>
        <taxon>Esociformes</taxon>
        <taxon>Umbridae</taxon>
        <taxon>Dallia</taxon>
    </lineage>
</organism>
<dbReference type="Proteomes" id="UP001157502">
    <property type="component" value="Chromosome 27"/>
</dbReference>
<name>A0ACC2FJ25_DALPE</name>
<sequence>MVKGSVTESEEKLKKRNREDDERDIPPPYCTPIPAASVPALTLRLYPKLEDHEISPTGFDPPLTSTPLHHPTCIVFIQTGLSLWLLWWPILTHMHNRERRRTATTNGGRRSLSKRPGDRMN</sequence>
<reference evidence="1" key="1">
    <citation type="submission" date="2021-05" db="EMBL/GenBank/DDBJ databases">
        <authorList>
            <person name="Pan Q."/>
            <person name="Jouanno E."/>
            <person name="Zahm M."/>
            <person name="Klopp C."/>
            <person name="Cabau C."/>
            <person name="Louis A."/>
            <person name="Berthelot C."/>
            <person name="Parey E."/>
            <person name="Roest Crollius H."/>
            <person name="Montfort J."/>
            <person name="Robinson-Rechavi M."/>
            <person name="Bouchez O."/>
            <person name="Lampietro C."/>
            <person name="Lopez Roques C."/>
            <person name="Donnadieu C."/>
            <person name="Postlethwait J."/>
            <person name="Bobe J."/>
            <person name="Dillon D."/>
            <person name="Chandos A."/>
            <person name="von Hippel F."/>
            <person name="Guiguen Y."/>
        </authorList>
    </citation>
    <scope>NUCLEOTIDE SEQUENCE</scope>
    <source>
        <strain evidence="1">YG-Jan2019</strain>
    </source>
</reference>
<comment type="caution">
    <text evidence="1">The sequence shown here is derived from an EMBL/GenBank/DDBJ whole genome shotgun (WGS) entry which is preliminary data.</text>
</comment>
<protein>
    <submittedName>
        <fullName evidence="1">Uncharacterized protein</fullName>
    </submittedName>
</protein>